<sequence>MTESPLPVELTSAMLSHIKFNKRNGTVVEGLRGCPYASLAPPAVDFAMLTRAEAMKREDSGGWFSSDDEEARQGVWVIEENQYTILKKKVSRVYVAPPEERKKRIYSTVPSKFITIDQYNGLGFRLVRLGFEDFYLCSPGGMYEKFGTAASMLVPLVVNPGKEWRGAQVRA</sequence>
<name>A0AAV5C6I0_ELECO</name>
<dbReference type="AlphaFoldDB" id="A0AAV5C6I0"/>
<gene>
    <name evidence="1" type="primary">ga10322</name>
    <name evidence="1" type="ORF">PR202_ga10322</name>
</gene>
<comment type="caution">
    <text evidence="1">The sequence shown here is derived from an EMBL/GenBank/DDBJ whole genome shotgun (WGS) entry which is preliminary data.</text>
</comment>
<reference evidence="1" key="2">
    <citation type="submission" date="2021-12" db="EMBL/GenBank/DDBJ databases">
        <title>Resequencing data analysis of finger millet.</title>
        <authorList>
            <person name="Hatakeyama M."/>
            <person name="Aluri S."/>
            <person name="Balachadran M.T."/>
            <person name="Sivarajan S.R."/>
            <person name="Poveda L."/>
            <person name="Shimizu-Inatsugi R."/>
            <person name="Schlapbach R."/>
            <person name="Sreeman S.M."/>
            <person name="Shimizu K.K."/>
        </authorList>
    </citation>
    <scope>NUCLEOTIDE SEQUENCE</scope>
</reference>
<proteinExistence type="predicted"/>
<evidence type="ECO:0000313" key="2">
    <source>
        <dbReference type="Proteomes" id="UP001054889"/>
    </source>
</evidence>
<reference evidence="1" key="1">
    <citation type="journal article" date="2018" name="DNA Res.">
        <title>Multiple hybrid de novo genome assembly of finger millet, an orphan allotetraploid crop.</title>
        <authorList>
            <person name="Hatakeyama M."/>
            <person name="Aluri S."/>
            <person name="Balachadran M.T."/>
            <person name="Sivarajan S.R."/>
            <person name="Patrignani A."/>
            <person name="Gruter S."/>
            <person name="Poveda L."/>
            <person name="Shimizu-Inatsugi R."/>
            <person name="Baeten J."/>
            <person name="Francoijs K.J."/>
            <person name="Nataraja K.N."/>
            <person name="Reddy Y.A.N."/>
            <person name="Phadnis S."/>
            <person name="Ravikumar R.L."/>
            <person name="Schlapbach R."/>
            <person name="Sreeman S.M."/>
            <person name="Shimizu K.K."/>
        </authorList>
    </citation>
    <scope>NUCLEOTIDE SEQUENCE</scope>
</reference>
<evidence type="ECO:0000313" key="1">
    <source>
        <dbReference type="EMBL" id="GJM93737.1"/>
    </source>
</evidence>
<accession>A0AAV5C6I0</accession>
<dbReference type="EMBL" id="BQKI01000004">
    <property type="protein sequence ID" value="GJM93737.1"/>
    <property type="molecule type" value="Genomic_DNA"/>
</dbReference>
<organism evidence="1 2">
    <name type="scientific">Eleusine coracana subsp. coracana</name>
    <dbReference type="NCBI Taxonomy" id="191504"/>
    <lineage>
        <taxon>Eukaryota</taxon>
        <taxon>Viridiplantae</taxon>
        <taxon>Streptophyta</taxon>
        <taxon>Embryophyta</taxon>
        <taxon>Tracheophyta</taxon>
        <taxon>Spermatophyta</taxon>
        <taxon>Magnoliopsida</taxon>
        <taxon>Liliopsida</taxon>
        <taxon>Poales</taxon>
        <taxon>Poaceae</taxon>
        <taxon>PACMAD clade</taxon>
        <taxon>Chloridoideae</taxon>
        <taxon>Cynodonteae</taxon>
        <taxon>Eleusininae</taxon>
        <taxon>Eleusine</taxon>
    </lineage>
</organism>
<dbReference type="Proteomes" id="UP001054889">
    <property type="component" value="Unassembled WGS sequence"/>
</dbReference>
<protein>
    <submittedName>
        <fullName evidence="1">Uncharacterized protein</fullName>
    </submittedName>
</protein>
<keyword evidence="2" id="KW-1185">Reference proteome</keyword>